<dbReference type="Proteomes" id="UP000325558">
    <property type="component" value="Unassembled WGS sequence"/>
</dbReference>
<feature type="compositionally biased region" description="Polar residues" evidence="1">
    <location>
        <begin position="22"/>
        <end position="32"/>
    </location>
</feature>
<protein>
    <submittedName>
        <fullName evidence="2">Uncharacterized protein</fullName>
    </submittedName>
</protein>
<gene>
    <name evidence="2" type="ORF">BDV24DRAFT_170204</name>
</gene>
<feature type="region of interest" description="Disordered" evidence="1">
    <location>
        <begin position="1"/>
        <end position="222"/>
    </location>
</feature>
<evidence type="ECO:0000256" key="1">
    <source>
        <dbReference type="SAM" id="MobiDB-lite"/>
    </source>
</evidence>
<proteinExistence type="predicted"/>
<dbReference type="AlphaFoldDB" id="A0A5N6XNH4"/>
<reference evidence="2" key="1">
    <citation type="submission" date="2019-04" db="EMBL/GenBank/DDBJ databases">
        <title>Friends and foes A comparative genomics study of 23 Aspergillus species from section Flavi.</title>
        <authorList>
            <consortium name="DOE Joint Genome Institute"/>
            <person name="Kjaerbolling I."/>
            <person name="Vesth T."/>
            <person name="Frisvad J.C."/>
            <person name="Nybo J.L."/>
            <person name="Theobald S."/>
            <person name="Kildgaard S."/>
            <person name="Isbrandt T."/>
            <person name="Kuo A."/>
            <person name="Sato A."/>
            <person name="Lyhne E.K."/>
            <person name="Kogle M.E."/>
            <person name="Wiebenga A."/>
            <person name="Kun R.S."/>
            <person name="Lubbers R.J."/>
            <person name="Makela M.R."/>
            <person name="Barry K."/>
            <person name="Chovatia M."/>
            <person name="Clum A."/>
            <person name="Daum C."/>
            <person name="Haridas S."/>
            <person name="He G."/>
            <person name="LaButti K."/>
            <person name="Lipzen A."/>
            <person name="Mondo S."/>
            <person name="Riley R."/>
            <person name="Salamov A."/>
            <person name="Simmons B.A."/>
            <person name="Magnuson J.K."/>
            <person name="Henrissat B."/>
            <person name="Mortensen U.H."/>
            <person name="Larsen T.O."/>
            <person name="Devries R.P."/>
            <person name="Grigoriev I.V."/>
            <person name="Machida M."/>
            <person name="Baker S.E."/>
            <person name="Andersen M.R."/>
        </authorList>
    </citation>
    <scope>NUCLEOTIDE SEQUENCE</scope>
    <source>
        <strain evidence="2">CBS 117612</strain>
    </source>
</reference>
<organism evidence="2">
    <name type="scientific">Aspergillus arachidicola</name>
    <dbReference type="NCBI Taxonomy" id="656916"/>
    <lineage>
        <taxon>Eukaryota</taxon>
        <taxon>Fungi</taxon>
        <taxon>Dikarya</taxon>
        <taxon>Ascomycota</taxon>
        <taxon>Pezizomycotina</taxon>
        <taxon>Eurotiomycetes</taxon>
        <taxon>Eurotiomycetidae</taxon>
        <taxon>Eurotiales</taxon>
        <taxon>Aspergillaceae</taxon>
        <taxon>Aspergillus</taxon>
        <taxon>Aspergillus subgen. Circumdati</taxon>
    </lineage>
</organism>
<feature type="compositionally biased region" description="Low complexity" evidence="1">
    <location>
        <begin position="197"/>
        <end position="213"/>
    </location>
</feature>
<feature type="compositionally biased region" description="Polar residues" evidence="1">
    <location>
        <begin position="169"/>
        <end position="180"/>
    </location>
</feature>
<feature type="compositionally biased region" description="Basic and acidic residues" evidence="1">
    <location>
        <begin position="122"/>
        <end position="134"/>
    </location>
</feature>
<name>A0A5N6XNH4_9EURO</name>
<accession>A0A5N6XNH4</accession>
<sequence length="308" mass="33130">MALQNSSQGRRHGRGRPPRVLSTPSPSQSNTLDAYFSHRGRGGSPQGNPSYPETGRATSARILDKQLTELLGGSSPPIWDTSGEPDAHTPLATPCPSPTPVTRRPVGRPRPPASSGPSGASRRRETVAARDPSGEGRPGNQRPVHPSTPVPAQTHGGDPDLLPQRVTKTRNLFSNQQRRSPGQAADTTADEGRPDRQTAATAPAATAAEEAQPGSVTPSRLSISPTAAQAAAATAAVEDNRSSITTVSSVYNNSPASMRLSSEWTVAEDKSFDLDIEYRRRQQRKTRTLNRLVERSQPRDIIRRRVQR</sequence>
<evidence type="ECO:0000313" key="2">
    <source>
        <dbReference type="EMBL" id="KAE8334418.1"/>
    </source>
</evidence>
<dbReference type="EMBL" id="ML737281">
    <property type="protein sequence ID" value="KAE8334418.1"/>
    <property type="molecule type" value="Genomic_DNA"/>
</dbReference>